<organism evidence="10 11">
    <name type="scientific">Candidatus Wolfebacteria bacterium RIFCSPLOWO2_01_FULL_45_19</name>
    <dbReference type="NCBI Taxonomy" id="1802557"/>
    <lineage>
        <taxon>Bacteria</taxon>
        <taxon>Candidatus Wolfeibacteriota</taxon>
    </lineage>
</organism>
<evidence type="ECO:0000313" key="11">
    <source>
        <dbReference type="Proteomes" id="UP000178946"/>
    </source>
</evidence>
<keyword evidence="6 9" id="KW-1133">Transmembrane helix</keyword>
<proteinExistence type="inferred from homology"/>
<dbReference type="InterPro" id="IPR005807">
    <property type="entry name" value="SecE_bac"/>
</dbReference>
<dbReference type="PANTHER" id="PTHR33910">
    <property type="entry name" value="PROTEIN TRANSLOCASE SUBUNIT SECE"/>
    <property type="match status" value="1"/>
</dbReference>
<evidence type="ECO:0000256" key="4">
    <source>
        <dbReference type="ARBA" id="ARBA00022692"/>
    </source>
</evidence>
<dbReference type="Pfam" id="PF00584">
    <property type="entry name" value="SecE"/>
    <property type="match status" value="1"/>
</dbReference>
<comment type="function">
    <text evidence="9">Essential subunit of the Sec protein translocation channel SecYEG. Clamps together the 2 halves of SecY. May contact the channel plug during translocation.</text>
</comment>
<keyword evidence="2 9" id="KW-0813">Transport</keyword>
<evidence type="ECO:0000313" key="10">
    <source>
        <dbReference type="EMBL" id="OGM91761.1"/>
    </source>
</evidence>
<comment type="subcellular location">
    <subcellularLocation>
        <location evidence="9">Cell membrane</location>
        <topology evidence="9">Single-pass membrane protein</topology>
    </subcellularLocation>
    <subcellularLocation>
        <location evidence="1">Membrane</location>
    </subcellularLocation>
</comment>
<reference evidence="10 11" key="1">
    <citation type="journal article" date="2016" name="Nat. Commun.">
        <title>Thousands of microbial genomes shed light on interconnected biogeochemical processes in an aquifer system.</title>
        <authorList>
            <person name="Anantharaman K."/>
            <person name="Brown C.T."/>
            <person name="Hug L.A."/>
            <person name="Sharon I."/>
            <person name="Castelle C.J."/>
            <person name="Probst A.J."/>
            <person name="Thomas B.C."/>
            <person name="Singh A."/>
            <person name="Wilkins M.J."/>
            <person name="Karaoz U."/>
            <person name="Brodie E.L."/>
            <person name="Williams K.H."/>
            <person name="Hubbard S.S."/>
            <person name="Banfield J.F."/>
        </authorList>
    </citation>
    <scope>NUCLEOTIDE SEQUENCE [LARGE SCALE GENOMIC DNA]</scope>
</reference>
<evidence type="ECO:0000256" key="7">
    <source>
        <dbReference type="ARBA" id="ARBA00023010"/>
    </source>
</evidence>
<dbReference type="InterPro" id="IPR001901">
    <property type="entry name" value="Translocase_SecE/Sec61-g"/>
</dbReference>
<dbReference type="GO" id="GO:0005886">
    <property type="term" value="C:plasma membrane"/>
    <property type="evidence" value="ECO:0007669"/>
    <property type="project" value="UniProtKB-SubCell"/>
</dbReference>
<dbReference type="PROSITE" id="PS01067">
    <property type="entry name" value="SECE_SEC61G"/>
    <property type="match status" value="1"/>
</dbReference>
<dbReference type="Proteomes" id="UP000178946">
    <property type="component" value="Unassembled WGS sequence"/>
</dbReference>
<dbReference type="GO" id="GO:0065002">
    <property type="term" value="P:intracellular protein transmembrane transport"/>
    <property type="evidence" value="ECO:0007669"/>
    <property type="project" value="UniProtKB-UniRule"/>
</dbReference>
<dbReference type="GO" id="GO:0043952">
    <property type="term" value="P:protein transport by the Sec complex"/>
    <property type="evidence" value="ECO:0007669"/>
    <property type="project" value="UniProtKB-UniRule"/>
</dbReference>
<dbReference type="STRING" id="1802557.A3A20_02215"/>
<dbReference type="EMBL" id="MGIR01000001">
    <property type="protein sequence ID" value="OGM91761.1"/>
    <property type="molecule type" value="Genomic_DNA"/>
</dbReference>
<keyword evidence="8 9" id="KW-0472">Membrane</keyword>
<evidence type="ECO:0000256" key="5">
    <source>
        <dbReference type="ARBA" id="ARBA00022927"/>
    </source>
</evidence>
<evidence type="ECO:0000256" key="2">
    <source>
        <dbReference type="ARBA" id="ARBA00022448"/>
    </source>
</evidence>
<evidence type="ECO:0000256" key="9">
    <source>
        <dbReference type="HAMAP-Rule" id="MF_00422"/>
    </source>
</evidence>
<keyword evidence="3 9" id="KW-1003">Cell membrane</keyword>
<dbReference type="PANTHER" id="PTHR33910:SF1">
    <property type="entry name" value="PROTEIN TRANSLOCASE SUBUNIT SECE"/>
    <property type="match status" value="1"/>
</dbReference>
<evidence type="ECO:0000256" key="3">
    <source>
        <dbReference type="ARBA" id="ARBA00022475"/>
    </source>
</evidence>
<dbReference type="NCBIfam" id="TIGR00964">
    <property type="entry name" value="secE_bact"/>
    <property type="match status" value="1"/>
</dbReference>
<accession>A0A1F8DT17</accession>
<dbReference type="AlphaFoldDB" id="A0A1F8DT17"/>
<dbReference type="InterPro" id="IPR038379">
    <property type="entry name" value="SecE_sf"/>
</dbReference>
<dbReference type="GO" id="GO:0008320">
    <property type="term" value="F:protein transmembrane transporter activity"/>
    <property type="evidence" value="ECO:0007669"/>
    <property type="project" value="UniProtKB-UniRule"/>
</dbReference>
<feature type="transmembrane region" description="Helical" evidence="9">
    <location>
        <begin position="29"/>
        <end position="51"/>
    </location>
</feature>
<evidence type="ECO:0000256" key="1">
    <source>
        <dbReference type="ARBA" id="ARBA00004370"/>
    </source>
</evidence>
<evidence type="ECO:0000256" key="6">
    <source>
        <dbReference type="ARBA" id="ARBA00022989"/>
    </source>
</evidence>
<keyword evidence="5 9" id="KW-0653">Protein transport</keyword>
<dbReference type="GO" id="GO:0006605">
    <property type="term" value="P:protein targeting"/>
    <property type="evidence" value="ECO:0007669"/>
    <property type="project" value="UniProtKB-UniRule"/>
</dbReference>
<dbReference type="Gene3D" id="1.20.5.1030">
    <property type="entry name" value="Preprotein translocase secy subunit"/>
    <property type="match status" value="1"/>
</dbReference>
<comment type="similarity">
    <text evidence="9">Belongs to the SecE/SEC61-gamma family.</text>
</comment>
<sequence length="59" mass="6917">MEKSKTFVKEARQELKRVNWPNRRETMRLTMIVIIMSLVTAAFLGFIDYLLTSAIKTIL</sequence>
<dbReference type="HAMAP" id="MF_00422">
    <property type="entry name" value="SecE"/>
    <property type="match status" value="1"/>
</dbReference>
<comment type="caution">
    <text evidence="10">The sequence shown here is derived from an EMBL/GenBank/DDBJ whole genome shotgun (WGS) entry which is preliminary data.</text>
</comment>
<comment type="subunit">
    <text evidence="9">Component of the Sec protein translocase complex. Heterotrimer consisting of SecY, SecE and SecG subunits. The heterotrimers can form oligomers, although 1 heterotrimer is thought to be able to translocate proteins. Interacts with the ribosome. Interacts with SecDF, and other proteins may be involved. Interacts with SecA.</text>
</comment>
<name>A0A1F8DT17_9BACT</name>
<protein>
    <recommendedName>
        <fullName evidence="9">Protein translocase subunit SecE</fullName>
    </recommendedName>
</protein>
<keyword evidence="4 9" id="KW-0812">Transmembrane</keyword>
<keyword evidence="7 9" id="KW-0811">Translocation</keyword>
<gene>
    <name evidence="9" type="primary">secE</name>
    <name evidence="10" type="ORF">A3A20_02215</name>
</gene>
<dbReference type="GO" id="GO:0009306">
    <property type="term" value="P:protein secretion"/>
    <property type="evidence" value="ECO:0007669"/>
    <property type="project" value="UniProtKB-UniRule"/>
</dbReference>
<evidence type="ECO:0000256" key="8">
    <source>
        <dbReference type="ARBA" id="ARBA00023136"/>
    </source>
</evidence>